<proteinExistence type="predicted"/>
<feature type="signal peptide" evidence="1">
    <location>
        <begin position="1"/>
        <end position="17"/>
    </location>
</feature>
<protein>
    <recommendedName>
        <fullName evidence="3">DUF4468 domain-containing protein</fullName>
    </recommendedName>
</protein>
<dbReference type="EMBL" id="CACVAP010000045">
    <property type="protein sequence ID" value="CAA6804584.1"/>
    <property type="molecule type" value="Genomic_DNA"/>
</dbReference>
<accession>A0A6S6SHW3</accession>
<sequence length="196" mass="23024">MKKILLILALISQYIFASLSDVTIHNHKFSIMTKSYDLEDTKGKYIKFYKDEQMLFRFTLKDSTGACSSKSLIDGHYEIDGNKITLYSFRNRRGKAYLAPYGVRVQVYEVLRSGQLKLHSARVYIEASKYKLDKDSGMRYLFVSPKNKTEKRELKEYISTIEEAYNGKFVFGKEKELLFKEVKEALQRKMTSTWKR</sequence>
<name>A0A6S6SHW3_9BACT</name>
<feature type="chain" id="PRO_5027625280" description="DUF4468 domain-containing protein" evidence="1">
    <location>
        <begin position="18"/>
        <end position="196"/>
    </location>
</feature>
<evidence type="ECO:0000313" key="2">
    <source>
        <dbReference type="EMBL" id="CAA6804584.1"/>
    </source>
</evidence>
<keyword evidence="1" id="KW-0732">Signal</keyword>
<gene>
    <name evidence="2" type="ORF">HELGO_WM14657</name>
</gene>
<evidence type="ECO:0008006" key="3">
    <source>
        <dbReference type="Google" id="ProtNLM"/>
    </source>
</evidence>
<dbReference type="AlphaFoldDB" id="A0A6S6SHW3"/>
<evidence type="ECO:0000256" key="1">
    <source>
        <dbReference type="SAM" id="SignalP"/>
    </source>
</evidence>
<organism evidence="2">
    <name type="scientific">uncultured Sulfurovum sp</name>
    <dbReference type="NCBI Taxonomy" id="269237"/>
    <lineage>
        <taxon>Bacteria</taxon>
        <taxon>Pseudomonadati</taxon>
        <taxon>Campylobacterota</taxon>
        <taxon>Epsilonproteobacteria</taxon>
        <taxon>Campylobacterales</taxon>
        <taxon>Sulfurovaceae</taxon>
        <taxon>Sulfurovum</taxon>
        <taxon>environmental samples</taxon>
    </lineage>
</organism>
<reference evidence="2" key="1">
    <citation type="submission" date="2020-01" db="EMBL/GenBank/DDBJ databases">
        <authorList>
            <person name="Meier V. D."/>
            <person name="Meier V D."/>
        </authorList>
    </citation>
    <scope>NUCLEOTIDE SEQUENCE</scope>
    <source>
        <strain evidence="2">HLG_WM_MAG_06</strain>
    </source>
</reference>